<feature type="domain" description="Tyrosinase copper-binding" evidence="4">
    <location>
        <begin position="75"/>
        <end position="92"/>
    </location>
</feature>
<evidence type="ECO:0000313" key="6">
    <source>
        <dbReference type="Proteomes" id="UP000188320"/>
    </source>
</evidence>
<evidence type="ECO:0000256" key="3">
    <source>
        <dbReference type="SAM" id="SignalP"/>
    </source>
</evidence>
<dbReference type="EMBL" id="LSSK01000684">
    <property type="protein sequence ID" value="OMH82339.1"/>
    <property type="molecule type" value="Genomic_DNA"/>
</dbReference>
<keyword evidence="3" id="KW-0732">Signal</keyword>
<evidence type="ECO:0000259" key="4">
    <source>
        <dbReference type="PROSITE" id="PS00497"/>
    </source>
</evidence>
<keyword evidence="2" id="KW-0186">Copper</keyword>
<dbReference type="Pfam" id="PF00264">
    <property type="entry name" value="Tyrosinase"/>
    <property type="match status" value="1"/>
</dbReference>
<evidence type="ECO:0000313" key="5">
    <source>
        <dbReference type="EMBL" id="OMH82339.1"/>
    </source>
</evidence>
<comment type="caution">
    <text evidence="5">The sequence shown here is derived from an EMBL/GenBank/DDBJ whole genome shotgun (WGS) entry which is preliminary data.</text>
</comment>
<dbReference type="AlphaFoldDB" id="A0A1R1PMZ4"/>
<name>A0A1R1PMZ4_ZANCU</name>
<dbReference type="GO" id="GO:0046872">
    <property type="term" value="F:metal ion binding"/>
    <property type="evidence" value="ECO:0007669"/>
    <property type="project" value="UniProtKB-KW"/>
</dbReference>
<dbReference type="PANTHER" id="PTHR11474:SF126">
    <property type="entry name" value="TYROSINASE-LIKE PROTEIN TYR-1-RELATED"/>
    <property type="match status" value="1"/>
</dbReference>
<dbReference type="PROSITE" id="PS00497">
    <property type="entry name" value="TYROSINASE_1"/>
    <property type="match status" value="1"/>
</dbReference>
<dbReference type="OrthoDB" id="6132182at2759"/>
<proteinExistence type="predicted"/>
<dbReference type="SUPFAM" id="SSF48056">
    <property type="entry name" value="Di-copper centre-containing domain"/>
    <property type="match status" value="1"/>
</dbReference>
<dbReference type="PANTHER" id="PTHR11474">
    <property type="entry name" value="TYROSINASE FAMILY MEMBER"/>
    <property type="match status" value="1"/>
</dbReference>
<feature type="chain" id="PRO_5011983227" evidence="3">
    <location>
        <begin position="21"/>
        <end position="463"/>
    </location>
</feature>
<sequence length="463" mass="53511">MNSLIHLVLVYLHLFTAFGAFNKPVPCKSIVVRKEIKTLSESEWAMIKDVIKKMHVDGWFNKLAKVHNDVYNYVHNGSIFLPFHRLLTRRFEEIGQTYNPRFFVPYWDAAVDFKDPVKSSIISSKYIGTNGAAGNCVVDGAQANWIMSQPNKHCLRRKFNGENGKIKPFYSPEQMTSIIQKSKTYDKFRRNLELSLHGAVHMGFSGDMTTNYSPNDFVFFLHHSNMDRLYWKWQNTDPSLTYAYDGKNPNRSAAPKLSDKIDYFNVTVESSMHVGYNNMCFTYPDVVPLEILNKKKDSPFAKTNPAASINKNNNFTKALYDLSDATKSKYFPSTLEKNPNPNKFDMPVAFDTKSVSTKNLSLSDITESGNSASNKTMYHKRAVKRIVYVLKKKYRMPRPPRPPKHWYVMHKYSEKNVKKVLDRAEQLIDTLNSEGYISPYINELQSYYVLRRVRAGRKPVIFT</sequence>
<dbReference type="InterPro" id="IPR008922">
    <property type="entry name" value="Di-copper_centre_dom_sf"/>
</dbReference>
<keyword evidence="6" id="KW-1185">Reference proteome</keyword>
<accession>A0A1R1PMZ4</accession>
<keyword evidence="1" id="KW-0479">Metal-binding</keyword>
<dbReference type="PRINTS" id="PR00092">
    <property type="entry name" value="TYROSINASE"/>
</dbReference>
<reference evidence="6" key="1">
    <citation type="submission" date="2017-01" db="EMBL/GenBank/DDBJ databases">
        <authorList>
            <person name="Wang Y."/>
            <person name="White M."/>
            <person name="Kvist S."/>
            <person name="Moncalvo J.-M."/>
        </authorList>
    </citation>
    <scope>NUCLEOTIDE SEQUENCE [LARGE SCALE GENOMIC DNA]</scope>
    <source>
        <strain evidence="6">COL-18-3</strain>
    </source>
</reference>
<feature type="signal peptide" evidence="3">
    <location>
        <begin position="1"/>
        <end position="20"/>
    </location>
</feature>
<dbReference type="InterPro" id="IPR050316">
    <property type="entry name" value="Tyrosinase/Hemocyanin"/>
</dbReference>
<dbReference type="InterPro" id="IPR002227">
    <property type="entry name" value="Tyrosinase_Cu-bd"/>
</dbReference>
<evidence type="ECO:0000256" key="1">
    <source>
        <dbReference type="ARBA" id="ARBA00022723"/>
    </source>
</evidence>
<organism evidence="5 6">
    <name type="scientific">Zancudomyces culisetae</name>
    <name type="common">Gut fungus</name>
    <name type="synonym">Smittium culisetae</name>
    <dbReference type="NCBI Taxonomy" id="1213189"/>
    <lineage>
        <taxon>Eukaryota</taxon>
        <taxon>Fungi</taxon>
        <taxon>Fungi incertae sedis</taxon>
        <taxon>Zoopagomycota</taxon>
        <taxon>Kickxellomycotina</taxon>
        <taxon>Harpellomycetes</taxon>
        <taxon>Harpellales</taxon>
        <taxon>Legeriomycetaceae</taxon>
        <taxon>Zancudomyces</taxon>
    </lineage>
</organism>
<protein>
    <submittedName>
        <fullName evidence="5">Tyrosinase</fullName>
    </submittedName>
</protein>
<gene>
    <name evidence="5" type="ORF">AX774_g4174</name>
</gene>
<dbReference type="Gene3D" id="1.10.1280.10">
    <property type="entry name" value="Di-copper center containing domain from catechol oxidase"/>
    <property type="match status" value="1"/>
</dbReference>
<dbReference type="Proteomes" id="UP000188320">
    <property type="component" value="Unassembled WGS sequence"/>
</dbReference>
<dbReference type="GO" id="GO:0016491">
    <property type="term" value="F:oxidoreductase activity"/>
    <property type="evidence" value="ECO:0007669"/>
    <property type="project" value="InterPro"/>
</dbReference>
<evidence type="ECO:0000256" key="2">
    <source>
        <dbReference type="ARBA" id="ARBA00023008"/>
    </source>
</evidence>